<proteinExistence type="inferred from homology"/>
<evidence type="ECO:0000256" key="2">
    <source>
        <dbReference type="ARBA" id="ARBA00009142"/>
    </source>
</evidence>
<evidence type="ECO:0000256" key="5">
    <source>
        <dbReference type="ARBA" id="ARBA00022692"/>
    </source>
</evidence>
<organism evidence="9 10">
    <name type="scientific">Trinickia symbiotica</name>
    <dbReference type="NCBI Taxonomy" id="863227"/>
    <lineage>
        <taxon>Bacteria</taxon>
        <taxon>Pseudomonadati</taxon>
        <taxon>Pseudomonadota</taxon>
        <taxon>Betaproteobacteria</taxon>
        <taxon>Burkholderiales</taxon>
        <taxon>Burkholderiaceae</taxon>
        <taxon>Trinickia</taxon>
    </lineage>
</organism>
<evidence type="ECO:0000256" key="1">
    <source>
        <dbReference type="ARBA" id="ARBA00004651"/>
    </source>
</evidence>
<dbReference type="InterPro" id="IPR002781">
    <property type="entry name" value="TM_pro_TauE-like"/>
</dbReference>
<evidence type="ECO:0000256" key="3">
    <source>
        <dbReference type="ARBA" id="ARBA00022448"/>
    </source>
</evidence>
<feature type="transmembrane region" description="Helical" evidence="8">
    <location>
        <begin position="180"/>
        <end position="197"/>
    </location>
</feature>
<dbReference type="InterPro" id="IPR052017">
    <property type="entry name" value="TSUP"/>
</dbReference>
<dbReference type="AlphaFoldDB" id="A0A2N7X090"/>
<evidence type="ECO:0000313" key="10">
    <source>
        <dbReference type="Proteomes" id="UP000235777"/>
    </source>
</evidence>
<feature type="transmembrane region" description="Helical" evidence="8">
    <location>
        <begin position="33"/>
        <end position="58"/>
    </location>
</feature>
<comment type="subcellular location">
    <subcellularLocation>
        <location evidence="1 8">Cell membrane</location>
        <topology evidence="1 8">Multi-pass membrane protein</topology>
    </subcellularLocation>
</comment>
<dbReference type="EMBL" id="PNYC01000013">
    <property type="protein sequence ID" value="PMS34991.1"/>
    <property type="molecule type" value="Genomic_DNA"/>
</dbReference>
<dbReference type="PANTHER" id="PTHR30269:SF37">
    <property type="entry name" value="MEMBRANE TRANSPORTER PROTEIN"/>
    <property type="match status" value="1"/>
</dbReference>
<keyword evidence="4 8" id="KW-1003">Cell membrane</keyword>
<evidence type="ECO:0000256" key="8">
    <source>
        <dbReference type="RuleBase" id="RU363041"/>
    </source>
</evidence>
<keyword evidence="6 8" id="KW-1133">Transmembrane helix</keyword>
<feature type="transmembrane region" description="Helical" evidence="8">
    <location>
        <begin position="110"/>
        <end position="128"/>
    </location>
</feature>
<dbReference type="RefSeq" id="WP_020566599.1">
    <property type="nucleotide sequence ID" value="NZ_KB890220.1"/>
</dbReference>
<accession>A0A2N7X090</accession>
<keyword evidence="3" id="KW-0813">Transport</keyword>
<keyword evidence="5 8" id="KW-0812">Transmembrane</keyword>
<dbReference type="STRING" id="863227.GCA_000373005_05657"/>
<feature type="transmembrane region" description="Helical" evidence="8">
    <location>
        <begin position="140"/>
        <end position="168"/>
    </location>
</feature>
<evidence type="ECO:0000256" key="4">
    <source>
        <dbReference type="ARBA" id="ARBA00022475"/>
    </source>
</evidence>
<evidence type="ECO:0000256" key="6">
    <source>
        <dbReference type="ARBA" id="ARBA00022989"/>
    </source>
</evidence>
<dbReference type="OrthoDB" id="8717848at2"/>
<reference evidence="9 10" key="1">
    <citation type="submission" date="2018-01" db="EMBL/GenBank/DDBJ databases">
        <title>Whole genome analyses suggest that Burkholderia sensu lato contains two further novel genera in the rhizoxinica-symbiotica group Mycetohabitans gen. nov., and Trinickia gen. nov.: implications for the evolution of diazotrophy and nodulation in the Burkholderiaceae.</title>
        <authorList>
            <person name="Estrada-de los Santos P."/>
            <person name="Palmer M."/>
            <person name="Chavez-Ramirez B."/>
            <person name="Beukes C."/>
            <person name="Steenkamp E.T."/>
            <person name="Hirsch A.M."/>
            <person name="Manyaka P."/>
            <person name="Maluk M."/>
            <person name="Lafos M."/>
            <person name="Crook M."/>
            <person name="Gross E."/>
            <person name="Simon M.F."/>
            <person name="Bueno dos Reis Junior F."/>
            <person name="Poole P.S."/>
            <person name="Venter S.N."/>
            <person name="James E.K."/>
        </authorList>
    </citation>
    <scope>NUCLEOTIDE SEQUENCE [LARGE SCALE GENOMIC DNA]</scope>
    <source>
        <strain evidence="9 10">JPY 581</strain>
    </source>
</reference>
<feature type="transmembrane region" description="Helical" evidence="8">
    <location>
        <begin position="209"/>
        <end position="231"/>
    </location>
</feature>
<dbReference type="Pfam" id="PF01925">
    <property type="entry name" value="TauE"/>
    <property type="match status" value="1"/>
</dbReference>
<comment type="similarity">
    <text evidence="2 8">Belongs to the 4-toluene sulfonate uptake permease (TSUP) (TC 2.A.102) family.</text>
</comment>
<keyword evidence="7 8" id="KW-0472">Membrane</keyword>
<comment type="caution">
    <text evidence="9">The sequence shown here is derived from an EMBL/GenBank/DDBJ whole genome shotgun (WGS) entry which is preliminary data.</text>
</comment>
<name>A0A2N7X090_9BURK</name>
<dbReference type="Proteomes" id="UP000235777">
    <property type="component" value="Unassembled WGS sequence"/>
</dbReference>
<dbReference type="PANTHER" id="PTHR30269">
    <property type="entry name" value="TRANSMEMBRANE PROTEIN YFCA"/>
    <property type="match status" value="1"/>
</dbReference>
<feature type="transmembrane region" description="Helical" evidence="8">
    <location>
        <begin position="84"/>
        <end position="103"/>
    </location>
</feature>
<keyword evidence="10" id="KW-1185">Reference proteome</keyword>
<sequence>MNIFALSGFSGATIAMLLLILWLSAVVSGLSGFGFSAIGAICLWLLPPTLAVPLLMALSSANQMMSLRQIRADMKPLHQWWPQGPAPFIAGGLIGVPIGLWLLHSLPTPVLMVIFGAFLVAYAAYSMATPANPRVLTGGWAIAALVGMAGGVVGGFTAFPGAAVVVWIGRLGLPKKESRAIVQPYIFAMQMVSLAMLTVQHPSTFNATFWSLFALTIVAVLPGTLLGVYIYKSLSDINFRRVSFSLLGTSGLAILTKGIGGLGIATGLLSVMSH</sequence>
<evidence type="ECO:0000313" key="9">
    <source>
        <dbReference type="EMBL" id="PMS34991.1"/>
    </source>
</evidence>
<feature type="transmembrane region" description="Helical" evidence="8">
    <location>
        <begin position="6"/>
        <end position="26"/>
    </location>
</feature>
<evidence type="ECO:0000256" key="7">
    <source>
        <dbReference type="ARBA" id="ARBA00023136"/>
    </source>
</evidence>
<dbReference type="GO" id="GO:0005886">
    <property type="term" value="C:plasma membrane"/>
    <property type="evidence" value="ECO:0007669"/>
    <property type="project" value="UniProtKB-SubCell"/>
</dbReference>
<gene>
    <name evidence="9" type="ORF">C0Z20_19745</name>
</gene>
<protein>
    <recommendedName>
        <fullName evidence="8">Probable membrane transporter protein</fullName>
    </recommendedName>
</protein>
<feature type="transmembrane region" description="Helical" evidence="8">
    <location>
        <begin position="252"/>
        <end position="272"/>
    </location>
</feature>